<evidence type="ECO:0000256" key="3">
    <source>
        <dbReference type="PIRSR" id="PIRSR602678-1"/>
    </source>
</evidence>
<evidence type="ECO:0000313" key="4">
    <source>
        <dbReference type="Ensembl" id="ENSXCOP00000002129.1"/>
    </source>
</evidence>
<evidence type="ECO:0000256" key="2">
    <source>
        <dbReference type="ARBA" id="ARBA00019069"/>
    </source>
</evidence>
<name>A0A3B5L2W8_9TELE</name>
<dbReference type="AlphaFoldDB" id="A0A3B5L2W8"/>
<dbReference type="Gene3D" id="3.40.1390.30">
    <property type="entry name" value="NIF3 (NGG1p interacting factor 3)-like"/>
    <property type="match status" value="1"/>
</dbReference>
<organism evidence="4 5">
    <name type="scientific">Xiphophorus couchianus</name>
    <name type="common">Monterrey platyfish</name>
    <dbReference type="NCBI Taxonomy" id="32473"/>
    <lineage>
        <taxon>Eukaryota</taxon>
        <taxon>Metazoa</taxon>
        <taxon>Chordata</taxon>
        <taxon>Craniata</taxon>
        <taxon>Vertebrata</taxon>
        <taxon>Euteleostomi</taxon>
        <taxon>Actinopterygii</taxon>
        <taxon>Neopterygii</taxon>
        <taxon>Teleostei</taxon>
        <taxon>Neoteleostei</taxon>
        <taxon>Acanthomorphata</taxon>
        <taxon>Ovalentaria</taxon>
        <taxon>Atherinomorphae</taxon>
        <taxon>Cyprinodontiformes</taxon>
        <taxon>Poeciliidae</taxon>
        <taxon>Poeciliinae</taxon>
        <taxon>Xiphophorus</taxon>
    </lineage>
</organism>
<dbReference type="PANTHER" id="PTHR13799">
    <property type="entry name" value="NGG1 INTERACTING FACTOR 3"/>
    <property type="match status" value="1"/>
</dbReference>
<evidence type="ECO:0000256" key="1">
    <source>
        <dbReference type="ARBA" id="ARBA00006964"/>
    </source>
</evidence>
<dbReference type="GO" id="GO:0005739">
    <property type="term" value="C:mitochondrion"/>
    <property type="evidence" value="ECO:0007669"/>
    <property type="project" value="TreeGrafter"/>
</dbReference>
<dbReference type="GO" id="GO:0046872">
    <property type="term" value="F:metal ion binding"/>
    <property type="evidence" value="ECO:0007669"/>
    <property type="project" value="UniProtKB-KW"/>
</dbReference>
<sequence length="186" mass="20843">MLPGWRNLSWTFYFLKSRRLLICKSSNFNTSALFPSASSGTQTRLTSGLLLRSSVHSPSVRRLSVSAGPMELKEVLQVLEQLAPLSLAELWDNVGLLVEPSKSRPIKTVLLTNDLTDGVMEEAEALSCDLIVSYHPPLFRVGFSKLHLLLILELVWYETSKGKELKNKHVIPPILSCETLRLKKLS</sequence>
<dbReference type="STRING" id="32473.ENSXCOP00000002129"/>
<evidence type="ECO:0000313" key="5">
    <source>
        <dbReference type="Proteomes" id="UP000261380"/>
    </source>
</evidence>
<dbReference type="GeneTree" id="ENSGT00390000003590"/>
<dbReference type="InterPro" id="IPR036069">
    <property type="entry name" value="DUF34/NIF3_sf"/>
</dbReference>
<protein>
    <recommendedName>
        <fullName evidence="2">NIF3-like protein 1</fullName>
    </recommendedName>
</protein>
<comment type="similarity">
    <text evidence="1">Belongs to the GTP cyclohydrolase I type 2/NIF3 family.</text>
</comment>
<dbReference type="InterPro" id="IPR002678">
    <property type="entry name" value="DUF34/NIF3"/>
</dbReference>
<proteinExistence type="inferred from homology"/>
<reference evidence="4" key="1">
    <citation type="submission" date="2025-08" db="UniProtKB">
        <authorList>
            <consortium name="Ensembl"/>
        </authorList>
    </citation>
    <scope>IDENTIFICATION</scope>
</reference>
<feature type="binding site" evidence="3">
    <location>
        <position position="135"/>
    </location>
    <ligand>
        <name>a divalent metal cation</name>
        <dbReference type="ChEBI" id="CHEBI:60240"/>
        <label>1</label>
    </ligand>
</feature>
<dbReference type="Pfam" id="PF01784">
    <property type="entry name" value="DUF34_NIF3"/>
    <property type="match status" value="1"/>
</dbReference>
<reference evidence="4" key="2">
    <citation type="submission" date="2025-09" db="UniProtKB">
        <authorList>
            <consortium name="Ensembl"/>
        </authorList>
    </citation>
    <scope>IDENTIFICATION</scope>
</reference>
<dbReference type="FunFam" id="3.40.1390.30:FF:000001">
    <property type="entry name" value="GTP cyclohydrolase 1 type 2"/>
    <property type="match status" value="1"/>
</dbReference>
<keyword evidence="5" id="KW-1185">Reference proteome</keyword>
<accession>A0A3B5L2W8</accession>
<dbReference type="SUPFAM" id="SSF102705">
    <property type="entry name" value="NIF3 (NGG1p interacting factor 3)-like"/>
    <property type="match status" value="1"/>
</dbReference>
<dbReference type="Proteomes" id="UP000261380">
    <property type="component" value="Unplaced"/>
</dbReference>
<keyword evidence="3" id="KW-0479">Metal-binding</keyword>
<dbReference type="PANTHER" id="PTHR13799:SF13">
    <property type="entry name" value="NIF3-LIKE PROTEIN 1"/>
    <property type="match status" value="1"/>
</dbReference>
<dbReference type="Ensembl" id="ENSXCOT00000002160.1">
    <property type="protein sequence ID" value="ENSXCOP00000002129.1"/>
    <property type="gene ID" value="ENSXCOG00000001702.1"/>
</dbReference>